<feature type="compositionally biased region" description="Acidic residues" evidence="2">
    <location>
        <begin position="174"/>
        <end position="183"/>
    </location>
</feature>
<dbReference type="InterPro" id="IPR036864">
    <property type="entry name" value="Zn2-C6_fun-type_DNA-bd_sf"/>
</dbReference>
<organism evidence="3">
    <name type="scientific">Petromyces alliaceus</name>
    <name type="common">Aspergillus alliaceus</name>
    <dbReference type="NCBI Taxonomy" id="209559"/>
    <lineage>
        <taxon>Eukaryota</taxon>
        <taxon>Fungi</taxon>
        <taxon>Dikarya</taxon>
        <taxon>Ascomycota</taxon>
        <taxon>Pezizomycotina</taxon>
        <taxon>Eurotiomycetes</taxon>
        <taxon>Eurotiomycetidae</taxon>
        <taxon>Eurotiales</taxon>
        <taxon>Aspergillaceae</taxon>
        <taxon>Aspergillus</taxon>
        <taxon>Aspergillus subgen. Circumdati</taxon>
    </lineage>
</organism>
<feature type="compositionally biased region" description="Low complexity" evidence="2">
    <location>
        <begin position="11"/>
        <end position="24"/>
    </location>
</feature>
<dbReference type="CDD" id="cd12148">
    <property type="entry name" value="fungal_TF_MHR"/>
    <property type="match status" value="1"/>
</dbReference>
<dbReference type="PANTHER" id="PTHR47654:SF4">
    <property type="entry name" value="ZN(II)2CYS6 TRANSCRIPTION FACTOR (EUROFUNG)"/>
    <property type="match status" value="1"/>
</dbReference>
<name>A0A5N6FFP5_PETAA</name>
<dbReference type="GO" id="GO:0003677">
    <property type="term" value="F:DNA binding"/>
    <property type="evidence" value="ECO:0007669"/>
    <property type="project" value="InterPro"/>
</dbReference>
<dbReference type="GO" id="GO:0000981">
    <property type="term" value="F:DNA-binding transcription factor activity, RNA polymerase II-specific"/>
    <property type="evidence" value="ECO:0007669"/>
    <property type="project" value="InterPro"/>
</dbReference>
<dbReference type="Proteomes" id="UP000326877">
    <property type="component" value="Unassembled WGS sequence"/>
</dbReference>
<dbReference type="EMBL" id="ML735348">
    <property type="protein sequence ID" value="KAE8384995.1"/>
    <property type="molecule type" value="Genomic_DNA"/>
</dbReference>
<dbReference type="SMART" id="SM00906">
    <property type="entry name" value="Fungal_trans"/>
    <property type="match status" value="1"/>
</dbReference>
<feature type="region of interest" description="Disordered" evidence="2">
    <location>
        <begin position="168"/>
        <end position="189"/>
    </location>
</feature>
<accession>A0A5N6FFP5</accession>
<dbReference type="PANTHER" id="PTHR47654">
    <property type="entry name" value="ZN(II)2CYS6 TRANSCRIPTION FACTOR (EUROFUNG)-RELATED"/>
    <property type="match status" value="1"/>
</dbReference>
<feature type="region of interest" description="Disordered" evidence="2">
    <location>
        <begin position="1"/>
        <end position="25"/>
    </location>
</feature>
<sequence>MENNIPPYYHSISDPDSSVPPSSDWFWGTVPVSPGSFPPTSFNPYAIPPYPDRNGFPTQQSSRSSSSRDIPKVAIPRTTIVNSHSQRRRSARACEPCRQRKIKCDGNKPACRQCVEHNVSCSYLDVKRVRDQKQLGVLARKVQRYEKLLEDIESELDGVLARRIRRSLQGSESSADDDSDSGDETSSIGSLDEIDLIDEDLNRNEKSIATGFFGKNSEIFWMQRLEDEAEGRSRCLDDSGMALHQATSIQEPKHDGPSITVSYHLDDLHLPLLDSVDAYALPSKELADQFFNAFMESVHPAFMVIRRSIFTAQYRQFFSQPSNPPRRWLAILNMIFAIGCRYCQLVDHAGAGDLDDLLYLNRARKLALSGNVLFEHADLQQIQVEFLVALYLLSMGQVNRSFKFSSTALRSALSLGINLRLVDDRTHFTSKEARSRLWWSIFLLEHQLTSVTGRVSCVGESLSSAPLPVPFEEDAFSRPAVLRLFQDPSMRESHLKLTLLQTEEEARSSAQWLVTCEPTPSLFFHCLVDLTNITQSVMNKVYSIQALREPSGKIHHRIRKYDKALETWLYKLPKAFRFTEPHGEQFRVPEADGPFMRERTCLAFNFYSARITLCRPCVSHANLKVGSPTQPAKPTHSSSLRDEMALSCLRSACSLTSILPEEPDIHWVARVTPWWIILHYLMQANTALLLGLSCWTIPETAKDTLAINTHTMLEACKKVIRWLYAMSHTNTASRRAFVFCDSFIRRIAPSLGLDLTGLPDGASLPPTDDSVWMMENGPEEVIKS</sequence>
<evidence type="ECO:0000256" key="2">
    <source>
        <dbReference type="SAM" id="MobiDB-lite"/>
    </source>
</evidence>
<keyword evidence="1" id="KW-0175">Coiled coil</keyword>
<dbReference type="OMA" id="ITISRPC"/>
<feature type="region of interest" description="Disordered" evidence="2">
    <location>
        <begin position="48"/>
        <end position="70"/>
    </location>
</feature>
<dbReference type="Gene3D" id="4.10.240.10">
    <property type="entry name" value="Zn(2)-C6 fungal-type DNA-binding domain"/>
    <property type="match status" value="1"/>
</dbReference>
<gene>
    <name evidence="3" type="ORF">BDV23DRAFT_26746</name>
</gene>
<dbReference type="CDD" id="cd00067">
    <property type="entry name" value="GAL4"/>
    <property type="match status" value="1"/>
</dbReference>
<dbReference type="PROSITE" id="PS00463">
    <property type="entry name" value="ZN2_CY6_FUNGAL_1"/>
    <property type="match status" value="1"/>
</dbReference>
<dbReference type="InterPro" id="IPR001138">
    <property type="entry name" value="Zn2Cys6_DnaBD"/>
</dbReference>
<dbReference type="GO" id="GO:0009893">
    <property type="term" value="P:positive regulation of metabolic process"/>
    <property type="evidence" value="ECO:0007669"/>
    <property type="project" value="UniProtKB-ARBA"/>
</dbReference>
<reference evidence="3" key="1">
    <citation type="submission" date="2019-04" db="EMBL/GenBank/DDBJ databases">
        <title>Friends and foes A comparative genomics studyof 23 Aspergillus species from section Flavi.</title>
        <authorList>
            <consortium name="DOE Joint Genome Institute"/>
            <person name="Kjaerbolling I."/>
            <person name="Vesth T."/>
            <person name="Frisvad J.C."/>
            <person name="Nybo J.L."/>
            <person name="Theobald S."/>
            <person name="Kildgaard S."/>
            <person name="Isbrandt T."/>
            <person name="Kuo A."/>
            <person name="Sato A."/>
            <person name="Lyhne E.K."/>
            <person name="Kogle M.E."/>
            <person name="Wiebenga A."/>
            <person name="Kun R.S."/>
            <person name="Lubbers R.J."/>
            <person name="Makela M.R."/>
            <person name="Barry K."/>
            <person name="Chovatia M."/>
            <person name="Clum A."/>
            <person name="Daum C."/>
            <person name="Haridas S."/>
            <person name="He G."/>
            <person name="LaButti K."/>
            <person name="Lipzen A."/>
            <person name="Mondo S."/>
            <person name="Riley R."/>
            <person name="Salamov A."/>
            <person name="Simmons B.A."/>
            <person name="Magnuson J.K."/>
            <person name="Henrissat B."/>
            <person name="Mortensen U.H."/>
            <person name="Larsen T.O."/>
            <person name="Devries R.P."/>
            <person name="Grigoriev I.V."/>
            <person name="Machida M."/>
            <person name="Baker S.E."/>
            <person name="Andersen M.R."/>
        </authorList>
    </citation>
    <scope>NUCLEOTIDE SEQUENCE [LARGE SCALE GENOMIC DNA]</scope>
    <source>
        <strain evidence="3">IBT 14317</strain>
    </source>
</reference>
<accession>A0A5N7BT31</accession>
<proteinExistence type="predicted"/>
<dbReference type="GO" id="GO:0006351">
    <property type="term" value="P:DNA-templated transcription"/>
    <property type="evidence" value="ECO:0007669"/>
    <property type="project" value="InterPro"/>
</dbReference>
<evidence type="ECO:0000313" key="3">
    <source>
        <dbReference type="EMBL" id="KAE8384995.1"/>
    </source>
</evidence>
<dbReference type="InterPro" id="IPR007219">
    <property type="entry name" value="XnlR_reg_dom"/>
</dbReference>
<protein>
    <submittedName>
        <fullName evidence="3">Fungal-specific transcription factor domain-containing protein</fullName>
    </submittedName>
</protein>
<feature type="coiled-coil region" evidence="1">
    <location>
        <begin position="135"/>
        <end position="162"/>
    </location>
</feature>
<dbReference type="SUPFAM" id="SSF57701">
    <property type="entry name" value="Zn2/Cys6 DNA-binding domain"/>
    <property type="match status" value="1"/>
</dbReference>
<dbReference type="SMART" id="SM00066">
    <property type="entry name" value="GAL4"/>
    <property type="match status" value="1"/>
</dbReference>
<dbReference type="Pfam" id="PF04082">
    <property type="entry name" value="Fungal_trans"/>
    <property type="match status" value="1"/>
</dbReference>
<evidence type="ECO:0000256" key="1">
    <source>
        <dbReference type="SAM" id="Coils"/>
    </source>
</evidence>
<dbReference type="PROSITE" id="PS50048">
    <property type="entry name" value="ZN2_CY6_FUNGAL_2"/>
    <property type="match status" value="1"/>
</dbReference>
<dbReference type="Pfam" id="PF00172">
    <property type="entry name" value="Zn_clus"/>
    <property type="match status" value="1"/>
</dbReference>
<dbReference type="OrthoDB" id="5296287at2759"/>
<dbReference type="AlphaFoldDB" id="A0A5N6FFP5"/>
<dbReference type="GO" id="GO:0008270">
    <property type="term" value="F:zinc ion binding"/>
    <property type="evidence" value="ECO:0007669"/>
    <property type="project" value="InterPro"/>
</dbReference>
<dbReference type="InterPro" id="IPR053230">
    <property type="entry name" value="Trans_reg_galc"/>
</dbReference>